<dbReference type="GO" id="GO:0009055">
    <property type="term" value="F:electron transfer activity"/>
    <property type="evidence" value="ECO:0007669"/>
    <property type="project" value="InterPro"/>
</dbReference>
<dbReference type="InterPro" id="IPR008972">
    <property type="entry name" value="Cupredoxin"/>
</dbReference>
<dbReference type="Pfam" id="PF02298">
    <property type="entry name" value="Cu_bind_like"/>
    <property type="match status" value="2"/>
</dbReference>
<evidence type="ECO:0000256" key="1">
    <source>
        <dbReference type="ARBA" id="ARBA00022723"/>
    </source>
</evidence>
<keyword evidence="4" id="KW-1133">Transmembrane helix</keyword>
<evidence type="ECO:0000256" key="3">
    <source>
        <dbReference type="ARBA" id="ARBA00023180"/>
    </source>
</evidence>
<keyword evidence="3" id="KW-0325">Glycoprotein</keyword>
<keyword evidence="1" id="KW-0479">Metal-binding</keyword>
<feature type="domain" description="Phytocyanin" evidence="5">
    <location>
        <begin position="254"/>
        <end position="357"/>
    </location>
</feature>
<keyword evidence="7" id="KW-1185">Reference proteome</keyword>
<name>A0AAQ3WKY2_PASNO</name>
<dbReference type="InterPro" id="IPR039391">
    <property type="entry name" value="Phytocyanin-like"/>
</dbReference>
<reference evidence="6 7" key="1">
    <citation type="submission" date="2024-02" db="EMBL/GenBank/DDBJ databases">
        <title>High-quality chromosome-scale genome assembly of Pensacola bahiagrass (Paspalum notatum Flugge var. saurae).</title>
        <authorList>
            <person name="Vega J.M."/>
            <person name="Podio M."/>
            <person name="Orjuela J."/>
            <person name="Siena L.A."/>
            <person name="Pessino S.C."/>
            <person name="Combes M.C."/>
            <person name="Mariac C."/>
            <person name="Albertini E."/>
            <person name="Pupilli F."/>
            <person name="Ortiz J.P.A."/>
            <person name="Leblanc O."/>
        </authorList>
    </citation>
    <scope>NUCLEOTIDE SEQUENCE [LARGE SCALE GENOMIC DNA]</scope>
    <source>
        <strain evidence="6">R1</strain>
        <tissue evidence="6">Leaf</tissue>
    </source>
</reference>
<feature type="transmembrane region" description="Helical" evidence="4">
    <location>
        <begin position="62"/>
        <end position="86"/>
    </location>
</feature>
<feature type="transmembrane region" description="Helical" evidence="4">
    <location>
        <begin position="196"/>
        <end position="217"/>
    </location>
</feature>
<gene>
    <name evidence="6" type="ORF">U9M48_014671</name>
</gene>
<evidence type="ECO:0000313" key="7">
    <source>
        <dbReference type="Proteomes" id="UP001341281"/>
    </source>
</evidence>
<dbReference type="Proteomes" id="UP001341281">
    <property type="component" value="Chromosome 03"/>
</dbReference>
<evidence type="ECO:0000313" key="6">
    <source>
        <dbReference type="EMBL" id="WVZ65276.1"/>
    </source>
</evidence>
<dbReference type="CDD" id="cd04216">
    <property type="entry name" value="Phytocyanin"/>
    <property type="match status" value="2"/>
</dbReference>
<evidence type="ECO:0000259" key="5">
    <source>
        <dbReference type="PROSITE" id="PS51485"/>
    </source>
</evidence>
<dbReference type="PANTHER" id="PTHR33021:SF500">
    <property type="entry name" value="CUPREDOXIN SUPERFAMILY PROTEIN"/>
    <property type="match status" value="1"/>
</dbReference>
<sequence>IGHPAEVRNSNSGDYCSDPFVSTGSSSPAHFRCASVFSAPLCLTVASSQHLARLRHTMANNLASSVAVLLVAGYAAALASATTFIVGDGEGWTINVDYIAWVKGKTFAVGDKLVFRYPTAEHTVTEVGKTDYFACAGGNALSDDRSGSTNVTLTAPGTRYFICNIPGHCTIGMRLAVTVAGGGGSSSPEATPTGSAVGAAVPPAMGFVLAAAAGAAIRLAMQGCRSSAAMAADASAVVAALILAALYAALASATTYTVGGVHSWMTGVDYAGWASDKEFAVGDKLLFSYVRTDHTVTEVSRDDYDACSSGSGALTLSKDDNSGLTAVALATPGMHYFICVVPDHCASGMKLAVNVSAAPSGTDDAPTGTAGGAMQVPAVTVPVVVVAAATGKHLIITLPVIYL</sequence>
<dbReference type="PANTHER" id="PTHR33021">
    <property type="entry name" value="BLUE COPPER PROTEIN"/>
    <property type="match status" value="1"/>
</dbReference>
<protein>
    <recommendedName>
        <fullName evidence="5">Phytocyanin domain-containing protein</fullName>
    </recommendedName>
</protein>
<dbReference type="InterPro" id="IPR028871">
    <property type="entry name" value="BlueCu_1_BS"/>
</dbReference>
<keyword evidence="4" id="KW-0812">Transmembrane</keyword>
<keyword evidence="4" id="KW-0472">Membrane</keyword>
<dbReference type="AlphaFoldDB" id="A0AAQ3WKY2"/>
<evidence type="ECO:0000256" key="2">
    <source>
        <dbReference type="ARBA" id="ARBA00023008"/>
    </source>
</evidence>
<dbReference type="Gene3D" id="2.60.40.420">
    <property type="entry name" value="Cupredoxins - blue copper proteins"/>
    <property type="match status" value="2"/>
</dbReference>
<feature type="non-terminal residue" evidence="6">
    <location>
        <position position="1"/>
    </location>
</feature>
<dbReference type="PROSITE" id="PS00196">
    <property type="entry name" value="COPPER_BLUE"/>
    <property type="match status" value="2"/>
</dbReference>
<organism evidence="6 7">
    <name type="scientific">Paspalum notatum var. saurae</name>
    <dbReference type="NCBI Taxonomy" id="547442"/>
    <lineage>
        <taxon>Eukaryota</taxon>
        <taxon>Viridiplantae</taxon>
        <taxon>Streptophyta</taxon>
        <taxon>Embryophyta</taxon>
        <taxon>Tracheophyta</taxon>
        <taxon>Spermatophyta</taxon>
        <taxon>Magnoliopsida</taxon>
        <taxon>Liliopsida</taxon>
        <taxon>Poales</taxon>
        <taxon>Poaceae</taxon>
        <taxon>PACMAD clade</taxon>
        <taxon>Panicoideae</taxon>
        <taxon>Andropogonodae</taxon>
        <taxon>Paspaleae</taxon>
        <taxon>Paspalinae</taxon>
        <taxon>Paspalum</taxon>
    </lineage>
</organism>
<keyword evidence="2" id="KW-0186">Copper</keyword>
<feature type="transmembrane region" description="Helical" evidence="4">
    <location>
        <begin position="229"/>
        <end position="250"/>
    </location>
</feature>
<dbReference type="GO" id="GO:0046872">
    <property type="term" value="F:metal ion binding"/>
    <property type="evidence" value="ECO:0007669"/>
    <property type="project" value="UniProtKB-KW"/>
</dbReference>
<feature type="domain" description="Phytocyanin" evidence="5">
    <location>
        <begin position="82"/>
        <end position="181"/>
    </location>
</feature>
<accession>A0AAQ3WKY2</accession>
<dbReference type="SUPFAM" id="SSF49503">
    <property type="entry name" value="Cupredoxins"/>
    <property type="match status" value="2"/>
</dbReference>
<dbReference type="GO" id="GO:0005886">
    <property type="term" value="C:plasma membrane"/>
    <property type="evidence" value="ECO:0007669"/>
    <property type="project" value="TreeGrafter"/>
</dbReference>
<proteinExistence type="predicted"/>
<dbReference type="PROSITE" id="PS51485">
    <property type="entry name" value="PHYTOCYANIN"/>
    <property type="match status" value="2"/>
</dbReference>
<dbReference type="InterPro" id="IPR003245">
    <property type="entry name" value="Phytocyanin_dom"/>
</dbReference>
<evidence type="ECO:0000256" key="4">
    <source>
        <dbReference type="SAM" id="Phobius"/>
    </source>
</evidence>
<dbReference type="FunFam" id="2.60.40.420:FF:000003">
    <property type="entry name" value="Blue copper"/>
    <property type="match status" value="2"/>
</dbReference>
<dbReference type="EMBL" id="CP144747">
    <property type="protein sequence ID" value="WVZ65276.1"/>
    <property type="molecule type" value="Genomic_DNA"/>
</dbReference>